<keyword evidence="3" id="KW-1185">Reference proteome</keyword>
<feature type="signal peptide" evidence="1">
    <location>
        <begin position="1"/>
        <end position="28"/>
    </location>
</feature>
<gene>
    <name evidence="2" type="ORF">FVR03_22195</name>
</gene>
<accession>A0A5C8IU88</accession>
<evidence type="ECO:0000256" key="1">
    <source>
        <dbReference type="SAM" id="SignalP"/>
    </source>
</evidence>
<evidence type="ECO:0000313" key="3">
    <source>
        <dbReference type="Proteomes" id="UP000321926"/>
    </source>
</evidence>
<evidence type="ECO:0000313" key="2">
    <source>
        <dbReference type="EMBL" id="TXK24837.1"/>
    </source>
</evidence>
<dbReference type="RefSeq" id="WP_147923973.1">
    <property type="nucleotide sequence ID" value="NZ_VRTY01000137.1"/>
</dbReference>
<protein>
    <submittedName>
        <fullName evidence="2">DUF2490 domain-containing protein</fullName>
    </submittedName>
</protein>
<reference evidence="2 3" key="1">
    <citation type="submission" date="2019-08" db="EMBL/GenBank/DDBJ databases">
        <authorList>
            <person name="Shi S."/>
        </authorList>
    </citation>
    <scope>NUCLEOTIDE SEQUENCE [LARGE SCALE GENOMIC DNA]</scope>
    <source>
        <strain evidence="2 3">GY10130</strain>
    </source>
</reference>
<dbReference type="EMBL" id="VRTY01000137">
    <property type="protein sequence ID" value="TXK24837.1"/>
    <property type="molecule type" value="Genomic_DNA"/>
</dbReference>
<dbReference type="Proteomes" id="UP000321926">
    <property type="component" value="Unassembled WGS sequence"/>
</dbReference>
<keyword evidence="1" id="KW-0732">Signal</keyword>
<dbReference type="OrthoDB" id="1118734at2"/>
<sequence>MISKKLLFKLVWVLLWVPGFFCSHHVAAQTQRERVTNDNGWYMYFGDHRLSNKWGLHTEVQLRRHNIISDPQQLLIRTGINYGLTPNAMLTLGYGFIETYPYGGDPAASVFPEHRVYQQLQFRNSLNRLVFTHRYRQEQRWVKRPGQEDYTYFNRTRYFLKAVLPLAGPTVDPNEFFLAAYNEIFVNFGRNVQVNIFDQNRAYAALGYKLNNAASVELGYLNQIIQKPNGRVFEHNHTLQVSLFYNLNFGSHD</sequence>
<proteinExistence type="predicted"/>
<dbReference type="Pfam" id="PF10677">
    <property type="entry name" value="DUF2490"/>
    <property type="match status" value="1"/>
</dbReference>
<name>A0A5C8IU88_9BACT</name>
<organism evidence="2 3">
    <name type="scientific">Pontibacter qinzhouensis</name>
    <dbReference type="NCBI Taxonomy" id="2603253"/>
    <lineage>
        <taxon>Bacteria</taxon>
        <taxon>Pseudomonadati</taxon>
        <taxon>Bacteroidota</taxon>
        <taxon>Cytophagia</taxon>
        <taxon>Cytophagales</taxon>
        <taxon>Hymenobacteraceae</taxon>
        <taxon>Pontibacter</taxon>
    </lineage>
</organism>
<dbReference type="AlphaFoldDB" id="A0A5C8IU88"/>
<feature type="chain" id="PRO_5022674557" evidence="1">
    <location>
        <begin position="29"/>
        <end position="253"/>
    </location>
</feature>
<dbReference type="InterPro" id="IPR019619">
    <property type="entry name" value="DUF2490"/>
</dbReference>
<comment type="caution">
    <text evidence="2">The sequence shown here is derived from an EMBL/GenBank/DDBJ whole genome shotgun (WGS) entry which is preliminary data.</text>
</comment>